<dbReference type="AlphaFoldDB" id="A0A409XAY4"/>
<organism evidence="2 3">
    <name type="scientific">Psilocybe cyanescens</name>
    <dbReference type="NCBI Taxonomy" id="93625"/>
    <lineage>
        <taxon>Eukaryota</taxon>
        <taxon>Fungi</taxon>
        <taxon>Dikarya</taxon>
        <taxon>Basidiomycota</taxon>
        <taxon>Agaricomycotina</taxon>
        <taxon>Agaricomycetes</taxon>
        <taxon>Agaricomycetidae</taxon>
        <taxon>Agaricales</taxon>
        <taxon>Agaricineae</taxon>
        <taxon>Strophariaceae</taxon>
        <taxon>Psilocybe</taxon>
    </lineage>
</organism>
<gene>
    <name evidence="2" type="ORF">CVT25_000722</name>
</gene>
<accession>A0A409XAY4</accession>
<protein>
    <submittedName>
        <fullName evidence="2">Uncharacterized protein</fullName>
    </submittedName>
</protein>
<feature type="region of interest" description="Disordered" evidence="1">
    <location>
        <begin position="1"/>
        <end position="62"/>
    </location>
</feature>
<proteinExistence type="predicted"/>
<dbReference type="InParanoid" id="A0A409XAY4"/>
<comment type="caution">
    <text evidence="2">The sequence shown here is derived from an EMBL/GenBank/DDBJ whole genome shotgun (WGS) entry which is preliminary data.</text>
</comment>
<evidence type="ECO:0000256" key="1">
    <source>
        <dbReference type="SAM" id="MobiDB-lite"/>
    </source>
</evidence>
<dbReference type="OrthoDB" id="3070904at2759"/>
<dbReference type="EMBL" id="NHYD01002191">
    <property type="protein sequence ID" value="PPQ87874.1"/>
    <property type="molecule type" value="Genomic_DNA"/>
</dbReference>
<reference evidence="2 3" key="1">
    <citation type="journal article" date="2018" name="Evol. Lett.">
        <title>Horizontal gene cluster transfer increased hallucinogenic mushroom diversity.</title>
        <authorList>
            <person name="Reynolds H.T."/>
            <person name="Vijayakumar V."/>
            <person name="Gluck-Thaler E."/>
            <person name="Korotkin H.B."/>
            <person name="Matheny P.B."/>
            <person name="Slot J.C."/>
        </authorList>
    </citation>
    <scope>NUCLEOTIDE SEQUENCE [LARGE SCALE GENOMIC DNA]</scope>
    <source>
        <strain evidence="2 3">2631</strain>
    </source>
</reference>
<evidence type="ECO:0000313" key="3">
    <source>
        <dbReference type="Proteomes" id="UP000283269"/>
    </source>
</evidence>
<dbReference type="Proteomes" id="UP000283269">
    <property type="component" value="Unassembled WGS sequence"/>
</dbReference>
<feature type="compositionally biased region" description="Low complexity" evidence="1">
    <location>
        <begin position="1"/>
        <end position="11"/>
    </location>
</feature>
<evidence type="ECO:0000313" key="2">
    <source>
        <dbReference type="EMBL" id="PPQ87874.1"/>
    </source>
</evidence>
<feature type="compositionally biased region" description="Polar residues" evidence="1">
    <location>
        <begin position="16"/>
        <end position="27"/>
    </location>
</feature>
<keyword evidence="3" id="KW-1185">Reference proteome</keyword>
<sequence>MSDDASNNDASDTNHDINSADTNSNMTDSDHDNRRSGMKSPDGTQDVSGSDDNNNVPMRPTPRRMVGSIEAAVAADDDTFATTSSVSKSADDTMGNDTCATLSQACPSPLPGNVLLHHFIPGVATSGSNLTGPHSPSCAPITLDQSDAAPAATLGLGVSVEDPPCALDWPVPDQDIPMGSPPLSHHKLQGSSQTTGSILWGHAQGNNPNIADFANDIKNLISIIGKVHLYITADDPKL</sequence>
<feature type="compositionally biased region" description="Polar residues" evidence="1">
    <location>
        <begin position="42"/>
        <end position="56"/>
    </location>
</feature>
<name>A0A409XAY4_PSICY</name>